<evidence type="ECO:0000313" key="3">
    <source>
        <dbReference type="Proteomes" id="UP000179266"/>
    </source>
</evidence>
<dbReference type="InterPro" id="IPR003251">
    <property type="entry name" value="Rr_diiron-bd_dom"/>
</dbReference>
<gene>
    <name evidence="2" type="ORF">A2161_20505</name>
</gene>
<dbReference type="InterPro" id="IPR012347">
    <property type="entry name" value="Ferritin-like"/>
</dbReference>
<proteinExistence type="predicted"/>
<protein>
    <recommendedName>
        <fullName evidence="1">Rubrerythrin diiron-binding domain-containing protein</fullName>
    </recommendedName>
</protein>
<dbReference type="PANTHER" id="PTHR33531:SF7">
    <property type="entry name" value="HYPOTHETICAL MEMBRANE PROTEIN, CONSERVED"/>
    <property type="match status" value="1"/>
</dbReference>
<reference evidence="2 3" key="1">
    <citation type="journal article" date="2016" name="Nat. Commun.">
        <title>Thousands of microbial genomes shed light on interconnected biogeochemical processes in an aquifer system.</title>
        <authorList>
            <person name="Anantharaman K."/>
            <person name="Brown C.T."/>
            <person name="Hug L.A."/>
            <person name="Sharon I."/>
            <person name="Castelle C.J."/>
            <person name="Probst A.J."/>
            <person name="Thomas B.C."/>
            <person name="Singh A."/>
            <person name="Wilkins M.J."/>
            <person name="Karaoz U."/>
            <person name="Brodie E.L."/>
            <person name="Williams K.H."/>
            <person name="Hubbard S.S."/>
            <person name="Banfield J.F."/>
        </authorList>
    </citation>
    <scope>NUCLEOTIDE SEQUENCE [LARGE SCALE GENOMIC DNA]</scope>
</reference>
<dbReference type="EMBL" id="MGDD01000317">
    <property type="protein sequence ID" value="OGL42541.1"/>
    <property type="molecule type" value="Genomic_DNA"/>
</dbReference>
<dbReference type="PANTHER" id="PTHR33531">
    <property type="entry name" value="RUBRERYTHRIN SUBFAMILY"/>
    <property type="match status" value="1"/>
</dbReference>
<dbReference type="AlphaFoldDB" id="A0A1F7RM65"/>
<name>A0A1F7RM65_9BACT</name>
<dbReference type="CDD" id="cd01045">
    <property type="entry name" value="Ferritin_like_AB"/>
    <property type="match status" value="1"/>
</dbReference>
<dbReference type="Proteomes" id="UP000179266">
    <property type="component" value="Unassembled WGS sequence"/>
</dbReference>
<evidence type="ECO:0000313" key="2">
    <source>
        <dbReference type="EMBL" id="OGL42541.1"/>
    </source>
</evidence>
<organism evidence="2 3">
    <name type="scientific">Candidatus Schekmanbacteria bacterium RBG_13_48_7</name>
    <dbReference type="NCBI Taxonomy" id="1817878"/>
    <lineage>
        <taxon>Bacteria</taxon>
        <taxon>Candidatus Schekmaniibacteriota</taxon>
    </lineage>
</organism>
<evidence type="ECO:0000259" key="1">
    <source>
        <dbReference type="Pfam" id="PF02915"/>
    </source>
</evidence>
<dbReference type="GO" id="GO:0016491">
    <property type="term" value="F:oxidoreductase activity"/>
    <property type="evidence" value="ECO:0007669"/>
    <property type="project" value="InterPro"/>
</dbReference>
<feature type="domain" description="Rubrerythrin diiron-binding" evidence="1">
    <location>
        <begin position="3"/>
        <end position="138"/>
    </location>
</feature>
<comment type="caution">
    <text evidence="2">The sequence shown here is derived from an EMBL/GenBank/DDBJ whole genome shotgun (WGS) entry which is preliminary data.</text>
</comment>
<dbReference type="SUPFAM" id="SSF47240">
    <property type="entry name" value="Ferritin-like"/>
    <property type="match status" value="1"/>
</dbReference>
<dbReference type="Pfam" id="PF02915">
    <property type="entry name" value="Rubrerythrin"/>
    <property type="match status" value="1"/>
</dbReference>
<dbReference type="Gene3D" id="1.20.1260.10">
    <property type="match status" value="1"/>
</dbReference>
<dbReference type="GO" id="GO:0046872">
    <property type="term" value="F:metal ion binding"/>
    <property type="evidence" value="ECO:0007669"/>
    <property type="project" value="InterPro"/>
</dbReference>
<sequence length="160" mass="19286">MDIFQFAMQMEVDGEKYYRNLAKKAPHKGIANILNMLADDEMKHYNVFRELKSKTPEMLATQVLANAKNVFQKMKDESPDIKFDISDIELYKKAQEVEKESQDFYLEKSKEIKQQPQREMFLRIAEEEERHYFLLDHLIDFLSKPYTWLENAEFFHLDEY</sequence>
<dbReference type="InterPro" id="IPR009078">
    <property type="entry name" value="Ferritin-like_SF"/>
</dbReference>
<accession>A0A1F7RM65</accession>